<sequence length="127" mass="14730">MDVPKRREQPLFVSKKENTLQEQMNELKSFMQELEFKMEQLETSVSFLKSEAGRQDAELWSLEREISSLKSSGTKQPQEEFGTEIIGSLNSLEFQLQEETRNRNAQCTDLSSKISQLYLLFGLDESE</sequence>
<protein>
    <submittedName>
        <fullName evidence="1">Uncharacterized protein</fullName>
    </submittedName>
</protein>
<evidence type="ECO:0000313" key="2">
    <source>
        <dbReference type="Proteomes" id="UP000308600"/>
    </source>
</evidence>
<dbReference type="Proteomes" id="UP000308600">
    <property type="component" value="Unassembled WGS sequence"/>
</dbReference>
<evidence type="ECO:0000313" key="1">
    <source>
        <dbReference type="EMBL" id="TFK58329.1"/>
    </source>
</evidence>
<reference evidence="1 2" key="1">
    <citation type="journal article" date="2019" name="Nat. Ecol. Evol.">
        <title>Megaphylogeny resolves global patterns of mushroom evolution.</title>
        <authorList>
            <person name="Varga T."/>
            <person name="Krizsan K."/>
            <person name="Foldi C."/>
            <person name="Dima B."/>
            <person name="Sanchez-Garcia M."/>
            <person name="Sanchez-Ramirez S."/>
            <person name="Szollosi G.J."/>
            <person name="Szarkandi J.G."/>
            <person name="Papp V."/>
            <person name="Albert L."/>
            <person name="Andreopoulos W."/>
            <person name="Angelini C."/>
            <person name="Antonin V."/>
            <person name="Barry K.W."/>
            <person name="Bougher N.L."/>
            <person name="Buchanan P."/>
            <person name="Buyck B."/>
            <person name="Bense V."/>
            <person name="Catcheside P."/>
            <person name="Chovatia M."/>
            <person name="Cooper J."/>
            <person name="Damon W."/>
            <person name="Desjardin D."/>
            <person name="Finy P."/>
            <person name="Geml J."/>
            <person name="Haridas S."/>
            <person name="Hughes K."/>
            <person name="Justo A."/>
            <person name="Karasinski D."/>
            <person name="Kautmanova I."/>
            <person name="Kiss B."/>
            <person name="Kocsube S."/>
            <person name="Kotiranta H."/>
            <person name="LaButti K.M."/>
            <person name="Lechner B.E."/>
            <person name="Liimatainen K."/>
            <person name="Lipzen A."/>
            <person name="Lukacs Z."/>
            <person name="Mihaltcheva S."/>
            <person name="Morgado L.N."/>
            <person name="Niskanen T."/>
            <person name="Noordeloos M.E."/>
            <person name="Ohm R.A."/>
            <person name="Ortiz-Santana B."/>
            <person name="Ovrebo C."/>
            <person name="Racz N."/>
            <person name="Riley R."/>
            <person name="Savchenko A."/>
            <person name="Shiryaev A."/>
            <person name="Soop K."/>
            <person name="Spirin V."/>
            <person name="Szebenyi C."/>
            <person name="Tomsovsky M."/>
            <person name="Tulloss R.E."/>
            <person name="Uehling J."/>
            <person name="Grigoriev I.V."/>
            <person name="Vagvolgyi C."/>
            <person name="Papp T."/>
            <person name="Martin F.M."/>
            <person name="Miettinen O."/>
            <person name="Hibbett D.S."/>
            <person name="Nagy L.G."/>
        </authorList>
    </citation>
    <scope>NUCLEOTIDE SEQUENCE [LARGE SCALE GENOMIC DNA]</scope>
    <source>
        <strain evidence="1 2">NL-1719</strain>
    </source>
</reference>
<keyword evidence="2" id="KW-1185">Reference proteome</keyword>
<name>A0ACD2ZY25_9AGAR</name>
<gene>
    <name evidence="1" type="ORF">BDN72DRAFT_851788</name>
</gene>
<organism evidence="1 2">
    <name type="scientific">Pluteus cervinus</name>
    <dbReference type="NCBI Taxonomy" id="181527"/>
    <lineage>
        <taxon>Eukaryota</taxon>
        <taxon>Fungi</taxon>
        <taxon>Dikarya</taxon>
        <taxon>Basidiomycota</taxon>
        <taxon>Agaricomycotina</taxon>
        <taxon>Agaricomycetes</taxon>
        <taxon>Agaricomycetidae</taxon>
        <taxon>Agaricales</taxon>
        <taxon>Pluteineae</taxon>
        <taxon>Pluteaceae</taxon>
        <taxon>Pluteus</taxon>
    </lineage>
</organism>
<accession>A0ACD2ZY25</accession>
<dbReference type="EMBL" id="ML209442">
    <property type="protein sequence ID" value="TFK58329.1"/>
    <property type="molecule type" value="Genomic_DNA"/>
</dbReference>
<proteinExistence type="predicted"/>